<dbReference type="InterPro" id="IPR010466">
    <property type="entry name" value="DUF1058"/>
</dbReference>
<comment type="caution">
    <text evidence="2">The sequence shown here is derived from an EMBL/GenBank/DDBJ whole genome shotgun (WGS) entry which is preliminary data.</text>
</comment>
<evidence type="ECO:0000313" key="3">
    <source>
        <dbReference type="Proteomes" id="UP001595828"/>
    </source>
</evidence>
<evidence type="ECO:0000256" key="1">
    <source>
        <dbReference type="SAM" id="SignalP"/>
    </source>
</evidence>
<evidence type="ECO:0000313" key="2">
    <source>
        <dbReference type="EMBL" id="MFC4295524.1"/>
    </source>
</evidence>
<protein>
    <submittedName>
        <fullName evidence="2">SH3 domain-containing protein</fullName>
    </submittedName>
</protein>
<organism evidence="2 3">
    <name type="scientific">Novosphingobium tardum</name>
    <dbReference type="NCBI Taxonomy" id="1538021"/>
    <lineage>
        <taxon>Bacteria</taxon>
        <taxon>Pseudomonadati</taxon>
        <taxon>Pseudomonadota</taxon>
        <taxon>Alphaproteobacteria</taxon>
        <taxon>Sphingomonadales</taxon>
        <taxon>Sphingomonadaceae</taxon>
        <taxon>Novosphingobium</taxon>
    </lineage>
</organism>
<gene>
    <name evidence="2" type="ORF">ACFO0A_10710</name>
</gene>
<dbReference type="RefSeq" id="WP_379538996.1">
    <property type="nucleotide sequence ID" value="NZ_JBHSDR010000006.1"/>
</dbReference>
<dbReference type="Pfam" id="PF06347">
    <property type="entry name" value="SH3_4"/>
    <property type="match status" value="2"/>
</dbReference>
<dbReference type="EMBL" id="JBHSDR010000006">
    <property type="protein sequence ID" value="MFC4295524.1"/>
    <property type="molecule type" value="Genomic_DNA"/>
</dbReference>
<keyword evidence="1" id="KW-0732">Signal</keyword>
<reference evidence="3" key="1">
    <citation type="journal article" date="2019" name="Int. J. Syst. Evol. Microbiol.">
        <title>The Global Catalogue of Microorganisms (GCM) 10K type strain sequencing project: providing services to taxonomists for standard genome sequencing and annotation.</title>
        <authorList>
            <consortium name="The Broad Institute Genomics Platform"/>
            <consortium name="The Broad Institute Genome Sequencing Center for Infectious Disease"/>
            <person name="Wu L."/>
            <person name="Ma J."/>
        </authorList>
    </citation>
    <scope>NUCLEOTIDE SEQUENCE [LARGE SCALE GENOMIC DNA]</scope>
    <source>
        <strain evidence="3">CGMCC 1.12989</strain>
    </source>
</reference>
<feature type="signal peptide" evidence="1">
    <location>
        <begin position="1"/>
        <end position="25"/>
    </location>
</feature>
<dbReference type="Proteomes" id="UP001595828">
    <property type="component" value="Unassembled WGS sequence"/>
</dbReference>
<feature type="chain" id="PRO_5045770366" evidence="1">
    <location>
        <begin position="26"/>
        <end position="158"/>
    </location>
</feature>
<keyword evidence="3" id="KW-1185">Reference proteome</keyword>
<name>A0ABV8RQF2_9SPHN</name>
<accession>A0ABV8RQF2</accession>
<sequence length="158" mass="17628">MSKSFWRLVLSVSLAGLAAAPLAAADDPDVPYWASLTADKVNMRAGPARDYAISWVYRRDNLPVKVVRLHEGWRLVEDPDGTRGWILSRFLSRARWGIVQGKISELREKPDGTGKLMWRVEPGVVGRLGDCQNGWCRFDVHGHKAYIAADAVWGDGEP</sequence>
<proteinExistence type="predicted"/>
<dbReference type="Gene3D" id="2.30.30.40">
    <property type="entry name" value="SH3 Domains"/>
    <property type="match status" value="1"/>
</dbReference>